<evidence type="ECO:0000313" key="1">
    <source>
        <dbReference type="EMBL" id="ODS31527.1"/>
    </source>
</evidence>
<dbReference type="SUPFAM" id="SSF52540">
    <property type="entry name" value="P-loop containing nucleoside triphosphate hydrolases"/>
    <property type="match status" value="1"/>
</dbReference>
<dbReference type="Gene3D" id="3.40.50.300">
    <property type="entry name" value="P-loop containing nucleotide triphosphate hydrolases"/>
    <property type="match status" value="1"/>
</dbReference>
<dbReference type="AlphaFoldDB" id="A0A1E3X7A9"/>
<name>A0A1E3X7A9_9BACT</name>
<dbReference type="GO" id="GO:0016301">
    <property type="term" value="F:kinase activity"/>
    <property type="evidence" value="ECO:0007669"/>
    <property type="project" value="UniProtKB-KW"/>
</dbReference>
<dbReference type="EC" id="2.7.4.25" evidence="1"/>
<keyword evidence="1" id="KW-0418">Kinase</keyword>
<accession>A0A1E3X7A9</accession>
<dbReference type="EMBL" id="MAYW01000111">
    <property type="protein sequence ID" value="ODS31527.1"/>
    <property type="molecule type" value="Genomic_DNA"/>
</dbReference>
<reference evidence="1 2" key="1">
    <citation type="submission" date="2016-07" db="EMBL/GenBank/DDBJ databases">
        <title>Draft genome of Scalindua rubra, obtained from a brine-seawater interface in the Red Sea, sheds light on salt adaptation in anammox bacteria.</title>
        <authorList>
            <person name="Speth D.R."/>
            <person name="Lagkouvardos I."/>
            <person name="Wang Y."/>
            <person name="Qian P.-Y."/>
            <person name="Dutilh B.E."/>
            <person name="Jetten M.S."/>
        </authorList>
    </citation>
    <scope>NUCLEOTIDE SEQUENCE [LARGE SCALE GENOMIC DNA]</scope>
    <source>
        <strain evidence="1">BSI-1</strain>
    </source>
</reference>
<organism evidence="1 2">
    <name type="scientific">Candidatus Scalindua rubra</name>
    <dbReference type="NCBI Taxonomy" id="1872076"/>
    <lineage>
        <taxon>Bacteria</taxon>
        <taxon>Pseudomonadati</taxon>
        <taxon>Planctomycetota</taxon>
        <taxon>Candidatus Brocadiia</taxon>
        <taxon>Candidatus Brocadiales</taxon>
        <taxon>Candidatus Scalinduaceae</taxon>
        <taxon>Candidatus Scalindua</taxon>
    </lineage>
</organism>
<dbReference type="Proteomes" id="UP000094056">
    <property type="component" value="Unassembled WGS sequence"/>
</dbReference>
<gene>
    <name evidence="1" type="primary">cmk</name>
    <name evidence="1" type="ORF">SCARUB_03340</name>
</gene>
<protein>
    <submittedName>
        <fullName evidence="1">Cytidylate kinase</fullName>
        <ecNumber evidence="1">2.7.4.25</ecNumber>
    </submittedName>
</protein>
<proteinExistence type="predicted"/>
<sequence length="181" mass="21087">MKKFVPIIRIIGLPGAGKSTLANKLAKDLKLPVYGIGEYRSKFPMSPIGEADAWVALYRDLSRRKWRNCILETTGLNSRESFLKTALPLLQTVTIKLEAQRKILYERINKKKKGKQGGEWLFSPDYADKYEFVKKLFKEFKKIPAEIRIDTSKLKAHDVYKIALRKLKNDNWLCNIQKWKK</sequence>
<evidence type="ECO:0000313" key="2">
    <source>
        <dbReference type="Proteomes" id="UP000094056"/>
    </source>
</evidence>
<dbReference type="InterPro" id="IPR027417">
    <property type="entry name" value="P-loop_NTPase"/>
</dbReference>
<keyword evidence="1" id="KW-0808">Transferase</keyword>
<comment type="caution">
    <text evidence="1">The sequence shown here is derived from an EMBL/GenBank/DDBJ whole genome shotgun (WGS) entry which is preliminary data.</text>
</comment>